<evidence type="ECO:0000313" key="7">
    <source>
        <dbReference type="Proteomes" id="UP000053664"/>
    </source>
</evidence>
<reference evidence="6 7" key="1">
    <citation type="journal article" date="2013" name="Plant Cell">
        <title>The transition from a phytopathogenic smut ancestor to an anamorphic biocontrol agent deciphered by comparative whole-genome analysis.</title>
        <authorList>
            <person name="Lefebvre F."/>
            <person name="Joly D.L."/>
            <person name="Labbe C."/>
            <person name="Teichmann B."/>
            <person name="Linning R."/>
            <person name="Belzile F."/>
            <person name="Bakkeren G."/>
            <person name="Belanger R.R."/>
        </authorList>
    </citation>
    <scope>NUCLEOTIDE SEQUENCE [LARGE SCALE GENOMIC DNA]</scope>
    <source>
        <strain evidence="6 7">PF-1</strain>
    </source>
</reference>
<evidence type="ECO:0000256" key="1">
    <source>
        <dbReference type="ARBA" id="ARBA00009986"/>
    </source>
</evidence>
<feature type="domain" description="Aldehyde dehydrogenase" evidence="5">
    <location>
        <begin position="27"/>
        <end position="487"/>
    </location>
</feature>
<dbReference type="FunFam" id="3.40.605.10:FF:000007">
    <property type="entry name" value="NAD/NADP-dependent betaine aldehyde dehydrogenase"/>
    <property type="match status" value="1"/>
</dbReference>
<dbReference type="OrthoDB" id="310895at2759"/>
<proteinExistence type="inferred from homology"/>
<dbReference type="InterPro" id="IPR015590">
    <property type="entry name" value="Aldehyde_DH_dom"/>
</dbReference>
<dbReference type="InterPro" id="IPR016161">
    <property type="entry name" value="Ald_DH/histidinol_DH"/>
</dbReference>
<dbReference type="InterPro" id="IPR016162">
    <property type="entry name" value="Ald_DH_N"/>
</dbReference>
<dbReference type="GO" id="GO:0016620">
    <property type="term" value="F:oxidoreductase activity, acting on the aldehyde or oxo group of donors, NAD or NADP as acceptor"/>
    <property type="evidence" value="ECO:0007669"/>
    <property type="project" value="InterPro"/>
</dbReference>
<dbReference type="HOGENOM" id="CLU_005391_0_0_1"/>
<evidence type="ECO:0000259" key="5">
    <source>
        <dbReference type="Pfam" id="PF00171"/>
    </source>
</evidence>
<dbReference type="PANTHER" id="PTHR11699">
    <property type="entry name" value="ALDEHYDE DEHYDROGENASE-RELATED"/>
    <property type="match status" value="1"/>
</dbReference>
<evidence type="ECO:0000256" key="4">
    <source>
        <dbReference type="RuleBase" id="RU003345"/>
    </source>
</evidence>
<dbReference type="AlphaFoldDB" id="A0A061H854"/>
<protein>
    <recommendedName>
        <fullName evidence="5">Aldehyde dehydrogenase domain-containing protein</fullName>
    </recommendedName>
</protein>
<dbReference type="InterPro" id="IPR016163">
    <property type="entry name" value="Ald_DH_C"/>
</dbReference>
<keyword evidence="2 4" id="KW-0560">Oxidoreductase</keyword>
<sequence length="494" mass="53221">MFPVAVGAKAPPPIDSIETRQWINGRYVEASSDDTIQLYNPTTEEPLLRLRPSSQQDVDVAVQAALAAQPHWESLGSLAWAALFRKLAGLIRRDAAALVALESLSQGKPNTAPDAIRTAGYLDMISSQAFVCHGESTITTPGQLGITINVPFGVTAAIVPWNTPLLLSFVKIAPALLAGNTMILKPSERSPLSLIAVASLFKEAGFPDGVFNVVNGGADVGQMICRHPLIRRLSFTGCIRTGKLVSAAAAQSNLKAVTLELGGKNPSIVFDDADVGEAVRATEFSMVYNCAQVCMANSRIYVQRGVSQRFIAAFTERYTARIPADPFSEPTPPMGPVVDRRAYETIQGYIQEARRSGATIVDAGPSSLDHTRGKGFFVRPTVILDLPRDSAAAKDEIFGPVVSITTFEDDDEVLDMANDSEYGLYASVFTRDLSRAMRFARRLEAGTVAVNQTSPTILLDLPFGGMKQSGNGYEFGAQAIRDWTHQKGLLIRTG</sequence>
<dbReference type="FunFam" id="3.40.309.10:FF:000012">
    <property type="entry name" value="Betaine aldehyde dehydrogenase"/>
    <property type="match status" value="1"/>
</dbReference>
<dbReference type="Proteomes" id="UP000053664">
    <property type="component" value="Unassembled WGS sequence"/>
</dbReference>
<feature type="active site" evidence="3">
    <location>
        <position position="260"/>
    </location>
</feature>
<evidence type="ECO:0000313" key="6">
    <source>
        <dbReference type="EMBL" id="EPQ29032.1"/>
    </source>
</evidence>
<dbReference type="Gene3D" id="3.40.605.10">
    <property type="entry name" value="Aldehyde Dehydrogenase, Chain A, domain 1"/>
    <property type="match status" value="1"/>
</dbReference>
<dbReference type="Gene3D" id="3.40.309.10">
    <property type="entry name" value="Aldehyde Dehydrogenase, Chain A, domain 2"/>
    <property type="match status" value="1"/>
</dbReference>
<dbReference type="SUPFAM" id="SSF53720">
    <property type="entry name" value="ALDH-like"/>
    <property type="match status" value="1"/>
</dbReference>
<dbReference type="RefSeq" id="XP_007879030.1">
    <property type="nucleotide sequence ID" value="XM_007880839.1"/>
</dbReference>
<dbReference type="GeneID" id="19317432"/>
<comment type="similarity">
    <text evidence="1 4">Belongs to the aldehyde dehydrogenase family.</text>
</comment>
<evidence type="ECO:0000256" key="2">
    <source>
        <dbReference type="ARBA" id="ARBA00023002"/>
    </source>
</evidence>
<dbReference type="EMBL" id="KE361632">
    <property type="protein sequence ID" value="EPQ29032.1"/>
    <property type="molecule type" value="Genomic_DNA"/>
</dbReference>
<accession>A0A061H854</accession>
<evidence type="ECO:0000256" key="3">
    <source>
        <dbReference type="PROSITE-ProRule" id="PRU10007"/>
    </source>
</evidence>
<dbReference type="eggNOG" id="KOG2450">
    <property type="taxonomic scope" value="Eukaryota"/>
</dbReference>
<dbReference type="PROSITE" id="PS00687">
    <property type="entry name" value="ALDEHYDE_DEHYDR_GLU"/>
    <property type="match status" value="1"/>
</dbReference>
<organism evidence="6 7">
    <name type="scientific">Pseudozyma flocculosa PF-1</name>
    <dbReference type="NCBI Taxonomy" id="1277687"/>
    <lineage>
        <taxon>Eukaryota</taxon>
        <taxon>Fungi</taxon>
        <taxon>Dikarya</taxon>
        <taxon>Basidiomycota</taxon>
        <taxon>Ustilaginomycotina</taxon>
        <taxon>Ustilaginomycetes</taxon>
        <taxon>Ustilaginales</taxon>
        <taxon>Ustilaginaceae</taxon>
        <taxon>Pseudozyma</taxon>
    </lineage>
</organism>
<dbReference type="Pfam" id="PF00171">
    <property type="entry name" value="Aldedh"/>
    <property type="match status" value="1"/>
</dbReference>
<dbReference type="InterPro" id="IPR029510">
    <property type="entry name" value="Ald_DH_CS_GLU"/>
</dbReference>
<gene>
    <name evidence="6" type="ORF">PFL1_03322</name>
</gene>
<dbReference type="KEGG" id="pfp:PFL1_03322"/>
<name>A0A061H854_9BASI</name>